<dbReference type="EMBL" id="JAVRES010000044">
    <property type="protein sequence ID" value="MDT0440363.1"/>
    <property type="molecule type" value="Genomic_DNA"/>
</dbReference>
<dbReference type="RefSeq" id="WP_093835692.1">
    <property type="nucleotide sequence ID" value="NZ_JAVRES010000044.1"/>
</dbReference>
<reference evidence="2" key="1">
    <citation type="submission" date="2023-07" db="EMBL/GenBank/DDBJ databases">
        <title>30 novel species of actinomycetes from the DSMZ collection.</title>
        <authorList>
            <person name="Nouioui I."/>
        </authorList>
    </citation>
    <scope>NUCLEOTIDE SEQUENCE [LARGE SCALE GENOMIC DNA]</scope>
    <source>
        <strain evidence="2">DSM 41981</strain>
    </source>
</reference>
<gene>
    <name evidence="1" type="ORF">RM877_37585</name>
</gene>
<evidence type="ECO:0000313" key="1">
    <source>
        <dbReference type="EMBL" id="MDT0440363.1"/>
    </source>
</evidence>
<organism evidence="1 2">
    <name type="scientific">Streptomyces doudnae</name>
    <dbReference type="NCBI Taxonomy" id="3075536"/>
    <lineage>
        <taxon>Bacteria</taxon>
        <taxon>Bacillati</taxon>
        <taxon>Actinomycetota</taxon>
        <taxon>Actinomycetes</taxon>
        <taxon>Kitasatosporales</taxon>
        <taxon>Streptomycetaceae</taxon>
        <taxon>Streptomyces</taxon>
    </lineage>
</organism>
<accession>A0ABD5F091</accession>
<name>A0ABD5F091_9ACTN</name>
<sequence length="74" mass="8392">MTKLLPPDAYRGDGRLPWACLFTAAADPFGFRQFDTDDDEGEDVRYAVVGQLSVTYWINRPRNSLTVLNIVWLG</sequence>
<comment type="caution">
    <text evidence="1">The sequence shown here is derived from an EMBL/GenBank/DDBJ whole genome shotgun (WGS) entry which is preliminary data.</text>
</comment>
<protein>
    <submittedName>
        <fullName evidence="1">Uncharacterized protein</fullName>
    </submittedName>
</protein>
<proteinExistence type="predicted"/>
<keyword evidence="2" id="KW-1185">Reference proteome</keyword>
<evidence type="ECO:0000313" key="2">
    <source>
        <dbReference type="Proteomes" id="UP001183535"/>
    </source>
</evidence>
<dbReference type="AlphaFoldDB" id="A0ABD5F091"/>
<dbReference type="Proteomes" id="UP001183535">
    <property type="component" value="Unassembled WGS sequence"/>
</dbReference>